<sequence length="455" mass="51379">MEWRLYPPQKEPQGIKPHWGLILFLYTIACSISLAIRTFSWPEGKHVDSTFLYYGIIIPIVIISIILSFIAMFTSANSFYLDVRKNIADRKLYHIKKYAREYLTIAAWSTVAPVDDIALKMLKLEGEFPLGQKIPHKLEMDDEFVMSRTQQLLEKLLKPISVKLRQHPDLNITCWMRGENESAKSELIEVLARMNISCREENITSLAECPAYKLLTDIIYQSGITYHPLHLIIIADLHGDDSRYMENASAFFICENYIAHEKPEPVYLFQPLMSEMELTKSVPVFLAAEQAKPAKTLWHTGLSKSEKYPLMNALSESKTGQDRLSLETSLGEYSASYQWLALAFASDAVMYGQGSQLVATSEKNRPALAILSSEIPKLPAEPEHSEVLTPIHYAFPAMVFSLMMLTFLVLENTGDLSIYLMITGAVLVILVTFGLGFALSKASADQAWSDMDDLI</sequence>
<proteinExistence type="predicted"/>
<feature type="transmembrane region" description="Helical" evidence="1">
    <location>
        <begin position="416"/>
        <end position="439"/>
    </location>
</feature>
<reference evidence="2 3" key="2">
    <citation type="submission" date="2020-03" db="EMBL/GenBank/DDBJ databases">
        <title>Rahnella aceri sp. nov., isoated from traditional Jeju Makgeolli.</title>
        <authorList>
            <person name="Kim I.S."/>
            <person name="Jeon D."/>
        </authorList>
    </citation>
    <scope>NUCLEOTIDE SEQUENCE [LARGE SCALE GENOMIC DNA]</scope>
    <source>
        <strain evidence="2 3">Lac-M11</strain>
    </source>
</reference>
<keyword evidence="1" id="KW-0472">Membrane</keyword>
<keyword evidence="1" id="KW-0812">Transmembrane</keyword>
<organism evidence="2 3">
    <name type="scientific">Rahnella contaminans</name>
    <dbReference type="NCBI Taxonomy" id="2703882"/>
    <lineage>
        <taxon>Bacteria</taxon>
        <taxon>Pseudomonadati</taxon>
        <taxon>Pseudomonadota</taxon>
        <taxon>Gammaproteobacteria</taxon>
        <taxon>Enterobacterales</taxon>
        <taxon>Yersiniaceae</taxon>
        <taxon>Rahnella</taxon>
    </lineage>
</organism>
<keyword evidence="1" id="KW-1133">Transmembrane helix</keyword>
<evidence type="ECO:0000313" key="3">
    <source>
        <dbReference type="Proteomes" id="UP000476696"/>
    </source>
</evidence>
<feature type="transmembrane region" description="Helical" evidence="1">
    <location>
        <begin position="391"/>
        <end position="410"/>
    </location>
</feature>
<accession>A0A6M2AZS7</accession>
<reference evidence="2 3" key="1">
    <citation type="submission" date="2020-01" db="EMBL/GenBank/DDBJ databases">
        <authorList>
            <person name="Lee S.D."/>
        </authorList>
    </citation>
    <scope>NUCLEOTIDE SEQUENCE [LARGE SCALE GENOMIC DNA]</scope>
    <source>
        <strain evidence="2 3">Lac-M11</strain>
    </source>
</reference>
<gene>
    <name evidence="2" type="ORF">GW579_01235</name>
</gene>
<dbReference type="AlphaFoldDB" id="A0A6M2AZS7"/>
<protein>
    <submittedName>
        <fullName evidence="2">Uncharacterized protein</fullName>
    </submittedName>
</protein>
<keyword evidence="3" id="KW-1185">Reference proteome</keyword>
<name>A0A6M2AZS7_9GAMM</name>
<evidence type="ECO:0000313" key="2">
    <source>
        <dbReference type="EMBL" id="NGX85707.1"/>
    </source>
</evidence>
<dbReference type="EMBL" id="JAADJS010000001">
    <property type="protein sequence ID" value="NGX85707.1"/>
    <property type="molecule type" value="Genomic_DNA"/>
</dbReference>
<feature type="transmembrane region" description="Helical" evidence="1">
    <location>
        <begin position="51"/>
        <end position="81"/>
    </location>
</feature>
<feature type="transmembrane region" description="Helical" evidence="1">
    <location>
        <begin position="21"/>
        <end position="39"/>
    </location>
</feature>
<evidence type="ECO:0000256" key="1">
    <source>
        <dbReference type="SAM" id="Phobius"/>
    </source>
</evidence>
<dbReference type="Proteomes" id="UP000476696">
    <property type="component" value="Unassembled WGS sequence"/>
</dbReference>
<dbReference type="RefSeq" id="WP_165057065.1">
    <property type="nucleotide sequence ID" value="NZ_JAADJS010000001.1"/>
</dbReference>
<comment type="caution">
    <text evidence="2">The sequence shown here is derived from an EMBL/GenBank/DDBJ whole genome shotgun (WGS) entry which is preliminary data.</text>
</comment>